<gene>
    <name evidence="1" type="ORF">SDC9_04105</name>
</gene>
<accession>A0A644SY55</accession>
<dbReference type="Pfam" id="PF11007">
    <property type="entry name" value="CotJA"/>
    <property type="match status" value="1"/>
</dbReference>
<evidence type="ECO:0000313" key="1">
    <source>
        <dbReference type="EMBL" id="MPL58571.1"/>
    </source>
</evidence>
<dbReference type="AlphaFoldDB" id="A0A644SY55"/>
<dbReference type="EMBL" id="VSSQ01000007">
    <property type="protein sequence ID" value="MPL58571.1"/>
    <property type="molecule type" value="Genomic_DNA"/>
</dbReference>
<comment type="caution">
    <text evidence="1">The sequence shown here is derived from an EMBL/GenBank/DDBJ whole genome shotgun (WGS) entry which is preliminary data.</text>
</comment>
<protein>
    <recommendedName>
        <fullName evidence="2">Spore coat associated protein JA (CotJA)</fullName>
    </recommendedName>
</protein>
<organism evidence="1">
    <name type="scientific">bioreactor metagenome</name>
    <dbReference type="NCBI Taxonomy" id="1076179"/>
    <lineage>
        <taxon>unclassified sequences</taxon>
        <taxon>metagenomes</taxon>
        <taxon>ecological metagenomes</taxon>
    </lineage>
</organism>
<proteinExistence type="predicted"/>
<evidence type="ECO:0008006" key="2">
    <source>
        <dbReference type="Google" id="ProtNLM"/>
    </source>
</evidence>
<sequence length="72" mass="8587">MKKKSYPMWQEDCDEMGDMDEMSMKKGMMPQRMILAHAYVPWQYYDKAFSPQEALMKGTLFPELWGVYPIPE</sequence>
<name>A0A644SY55_9ZZZZ</name>
<reference evidence="1" key="1">
    <citation type="submission" date="2019-08" db="EMBL/GenBank/DDBJ databases">
        <authorList>
            <person name="Kucharzyk K."/>
            <person name="Murdoch R.W."/>
            <person name="Higgins S."/>
            <person name="Loffler F."/>
        </authorList>
    </citation>
    <scope>NUCLEOTIDE SEQUENCE</scope>
</reference>
<dbReference type="InterPro" id="IPR020256">
    <property type="entry name" value="Spore_coat_CotJA"/>
</dbReference>